<dbReference type="Proteomes" id="UP000247838">
    <property type="component" value="Unassembled WGS sequence"/>
</dbReference>
<proteinExistence type="inferred from homology"/>
<dbReference type="GO" id="GO:0008930">
    <property type="term" value="F:methylthioadenosine nucleosidase activity"/>
    <property type="evidence" value="ECO:0007669"/>
    <property type="project" value="UniProtKB-UniRule"/>
</dbReference>
<dbReference type="AlphaFoldDB" id="A0A0A7S1L5"/>
<dbReference type="RefSeq" id="WP_039105192.1">
    <property type="nucleotide sequence ID" value="NZ_CALYQC010000080.1"/>
</dbReference>
<dbReference type="GO" id="GO:0005829">
    <property type="term" value="C:cytosol"/>
    <property type="evidence" value="ECO:0007669"/>
    <property type="project" value="TreeGrafter"/>
</dbReference>
<comment type="catalytic activity">
    <reaction evidence="6">
        <text>S-adenosyl-L-homocysteine + H2O = S-(5-deoxy-D-ribos-5-yl)-L-homocysteine + adenine</text>
        <dbReference type="Rhea" id="RHEA:17805"/>
        <dbReference type="ChEBI" id="CHEBI:15377"/>
        <dbReference type="ChEBI" id="CHEBI:16708"/>
        <dbReference type="ChEBI" id="CHEBI:57856"/>
        <dbReference type="ChEBI" id="CHEBI:58195"/>
        <dbReference type="EC" id="3.2.2.9"/>
    </reaction>
</comment>
<dbReference type="GO" id="GO:0009164">
    <property type="term" value="P:nucleoside catabolic process"/>
    <property type="evidence" value="ECO:0007669"/>
    <property type="project" value="InterPro"/>
</dbReference>
<feature type="active site" description="Proton acceptor" evidence="6">
    <location>
        <position position="12"/>
    </location>
</feature>
<keyword evidence="8" id="KW-0326">Glycosidase</keyword>
<dbReference type="Pfam" id="PF01048">
    <property type="entry name" value="PNP_UDP_1"/>
    <property type="match status" value="1"/>
</dbReference>
<evidence type="ECO:0000256" key="2">
    <source>
        <dbReference type="ARBA" id="ARBA00022605"/>
    </source>
</evidence>
<evidence type="ECO:0000256" key="4">
    <source>
        <dbReference type="ARBA" id="ARBA00023167"/>
    </source>
</evidence>
<dbReference type="HAMAP" id="MF_01684">
    <property type="entry name" value="Salvage_MtnN"/>
    <property type="match status" value="1"/>
</dbReference>
<evidence type="ECO:0000256" key="5">
    <source>
        <dbReference type="ARBA" id="ARBA00050313"/>
    </source>
</evidence>
<dbReference type="UniPathway" id="UPA00904">
    <property type="reaction ID" value="UER00871"/>
</dbReference>
<keyword evidence="2 6" id="KW-0028">Amino-acid biosynthesis</keyword>
<reference evidence="9 11" key="2">
    <citation type="submission" date="2018-05" db="EMBL/GenBank/DDBJ databases">
        <title>Reference genomes for bee gut microbiota database.</title>
        <authorList>
            <person name="Ellegaard K.M."/>
        </authorList>
    </citation>
    <scope>NUCLEOTIDE SEQUENCE [LARGE SCALE GENOMIC DNA]</scope>
    <source>
        <strain evidence="9 11">ESL0167</strain>
    </source>
</reference>
<gene>
    <name evidence="6" type="primary">mtnN</name>
    <name evidence="9" type="ORF">DKK76_07850</name>
    <name evidence="8" type="ORF">FPB0191_01604</name>
</gene>
<comment type="similarity">
    <text evidence="6">Belongs to the PNP/UDP phosphorylase family. MtnN subfamily.</text>
</comment>
<dbReference type="STRING" id="1267021.FPB0191_01604"/>
<dbReference type="PANTHER" id="PTHR46832">
    <property type="entry name" value="5'-METHYLTHIOADENOSINE/S-ADENOSYLHOMOCYSTEINE NUCLEOSIDASE"/>
    <property type="match status" value="1"/>
</dbReference>
<dbReference type="KEGG" id="fpp:FPB0191_01604"/>
<dbReference type="EC" id="3.2.2.9" evidence="6"/>
<keyword evidence="4 6" id="KW-0486">Methionine biosynthesis</keyword>
<evidence type="ECO:0000256" key="3">
    <source>
        <dbReference type="ARBA" id="ARBA00022801"/>
    </source>
</evidence>
<dbReference type="CDD" id="cd09008">
    <property type="entry name" value="MTAN"/>
    <property type="match status" value="1"/>
</dbReference>
<comment type="catalytic activity">
    <reaction evidence="6">
        <text>S-methyl-5'-thioadenosine + H2O = 5-(methylsulfanyl)-D-ribose + adenine</text>
        <dbReference type="Rhea" id="RHEA:13617"/>
        <dbReference type="ChEBI" id="CHEBI:15377"/>
        <dbReference type="ChEBI" id="CHEBI:16708"/>
        <dbReference type="ChEBI" id="CHEBI:17509"/>
        <dbReference type="ChEBI" id="CHEBI:78440"/>
        <dbReference type="EC" id="3.2.2.9"/>
    </reaction>
</comment>
<evidence type="ECO:0000313" key="8">
    <source>
        <dbReference type="EMBL" id="AJA45420.1"/>
    </source>
</evidence>
<protein>
    <recommendedName>
        <fullName evidence="6">5'-methylthioadenosine/S-adenosylhomocysteine nucleosidase</fullName>
        <shortName evidence="6">MTA/SAH nucleosidase</shortName>
        <shortName evidence="6">MTAN</shortName>
        <ecNumber evidence="6">3.2.2.9</ecNumber>
    </recommendedName>
    <alternativeName>
        <fullName evidence="6">5'-deoxyadenosine nucleosidase</fullName>
        <shortName evidence="6">DOA nucleosidase</shortName>
        <shortName evidence="6">dAdo nucleosidase</shortName>
    </alternativeName>
    <alternativeName>
        <fullName evidence="6">5'-methylthioadenosine nucleosidase</fullName>
        <shortName evidence="6">MTA nucleosidase</shortName>
    </alternativeName>
    <alternativeName>
        <fullName evidence="6">S-adenosylhomocysteine nucleosidase</fullName>
        <shortName evidence="6">AdoHcy nucleosidase</shortName>
        <shortName evidence="6">SAH nucleosidase</shortName>
        <shortName evidence="6">SRH nucleosidase</shortName>
    </alternativeName>
</protein>
<dbReference type="InterPro" id="IPR000845">
    <property type="entry name" value="Nucleoside_phosphorylase_d"/>
</dbReference>
<dbReference type="PANTHER" id="PTHR46832:SF1">
    <property type="entry name" value="5'-METHYLTHIOADENOSINE_S-ADENOSYLHOMOCYSTEINE NUCLEOSIDASE"/>
    <property type="match status" value="1"/>
</dbReference>
<organism evidence="8 10">
    <name type="scientific">Frischella perrara</name>
    <dbReference type="NCBI Taxonomy" id="1267021"/>
    <lineage>
        <taxon>Bacteria</taxon>
        <taxon>Pseudomonadati</taxon>
        <taxon>Pseudomonadota</taxon>
        <taxon>Gammaproteobacteria</taxon>
        <taxon>Orbales</taxon>
        <taxon>Orbaceae</taxon>
        <taxon>Frischella</taxon>
    </lineage>
</organism>
<evidence type="ECO:0000313" key="11">
    <source>
        <dbReference type="Proteomes" id="UP000247838"/>
    </source>
</evidence>
<evidence type="ECO:0000259" key="7">
    <source>
        <dbReference type="Pfam" id="PF01048"/>
    </source>
</evidence>
<comment type="pathway">
    <text evidence="1 6">Amino-acid biosynthesis; L-methionine biosynthesis via salvage pathway; S-methyl-5-thio-alpha-D-ribose 1-phosphate from S-methyl-5'-thioadenosine (hydrolase route): step 1/2.</text>
</comment>
<dbReference type="InterPro" id="IPR010049">
    <property type="entry name" value="MTA_SAH_Nsdase"/>
</dbReference>
<dbReference type="HOGENOM" id="CLU_031248_2_2_6"/>
<dbReference type="GO" id="GO:0008782">
    <property type="term" value="F:adenosylhomocysteine nucleosidase activity"/>
    <property type="evidence" value="ECO:0007669"/>
    <property type="project" value="UniProtKB-UniRule"/>
</dbReference>
<feature type="binding site" evidence="6">
    <location>
        <position position="152"/>
    </location>
    <ligand>
        <name>substrate</name>
    </ligand>
</feature>
<dbReference type="InterPro" id="IPR035994">
    <property type="entry name" value="Nucleoside_phosphorylase_sf"/>
</dbReference>
<reference evidence="8 10" key="1">
    <citation type="journal article" date="2014" name="Appl. Environ. Microbiol.">
        <title>Gut symbionts from distinct hosts exhibit genotoxic activity via divergent colibactin biosynthetic pathways.</title>
        <authorList>
            <person name="Engel P."/>
            <person name="Vizcaino M.I."/>
            <person name="Crawford J.M."/>
        </authorList>
    </citation>
    <scope>NUCLEOTIDE SEQUENCE [LARGE SCALE GENOMIC DNA]</scope>
    <source>
        <strain evidence="8 10">PEB0191</strain>
    </source>
</reference>
<dbReference type="EMBL" id="QGLM01000017">
    <property type="protein sequence ID" value="PXY94900.1"/>
    <property type="molecule type" value="Genomic_DNA"/>
</dbReference>
<accession>A0A0A7S1L5</accession>
<keyword evidence="10" id="KW-1185">Reference proteome</keyword>
<keyword evidence="3 6" id="KW-0378">Hydrolase</keyword>
<dbReference type="OrthoDB" id="9792278at2"/>
<feature type="active site" description="Proton donor" evidence="6">
    <location>
        <position position="197"/>
    </location>
</feature>
<dbReference type="NCBIfam" id="TIGR01704">
    <property type="entry name" value="MTA_SAH-Nsdase"/>
    <property type="match status" value="1"/>
</dbReference>
<evidence type="ECO:0000256" key="6">
    <source>
        <dbReference type="HAMAP-Rule" id="MF_01684"/>
    </source>
</evidence>
<feature type="binding site" evidence="6">
    <location>
        <position position="78"/>
    </location>
    <ligand>
        <name>substrate</name>
    </ligand>
</feature>
<dbReference type="SUPFAM" id="SSF53167">
    <property type="entry name" value="Purine and uridine phosphorylases"/>
    <property type="match status" value="1"/>
</dbReference>
<comment type="function">
    <text evidence="6">Catalyzes the irreversible cleavage of the glycosidic bond in both 5'-methylthioadenosine (MTA) and S-adenosylhomocysteine (SAH/AdoHcy) to adenine and the corresponding thioribose, 5'-methylthioribose and S-ribosylhomocysteine, respectively. Also cleaves 5'-deoxyadenosine, a toxic by-product of radical S-adenosylmethionine (SAM) enzymes, into 5-deoxyribose and adenine.</text>
</comment>
<evidence type="ECO:0000313" key="10">
    <source>
        <dbReference type="Proteomes" id="UP000030901"/>
    </source>
</evidence>
<dbReference type="Proteomes" id="UP000030901">
    <property type="component" value="Chromosome"/>
</dbReference>
<sequence>MKIAIIAAMAEEVAILKSKITDCQIDNIFGFEFYCGQIQGCEVVLLQSGIGKVAAASATTLLLSRFEVDAVINTGSAGGTDSRLKIGDVVVSTQAIYHDVNLTPFGYEPGQMAGCPITFVADDSLRMIAKQAIEAQGVNAIAGVIASGDSFINGEQALTTIKSQFPETVAVEMEAAAIAHVCWLFSTPFIVVRAISDNGDKASAVNFDEFLPLAAKQSSLIVETMLKQLMSK</sequence>
<dbReference type="GO" id="GO:0019284">
    <property type="term" value="P:L-methionine salvage from S-adenosylmethionine"/>
    <property type="evidence" value="ECO:0007669"/>
    <property type="project" value="TreeGrafter"/>
</dbReference>
<feature type="domain" description="Nucleoside phosphorylase" evidence="7">
    <location>
        <begin position="2"/>
        <end position="227"/>
    </location>
</feature>
<dbReference type="FunFam" id="3.40.50.1580:FF:000001">
    <property type="entry name" value="MTA/SAH nucleosidase family protein"/>
    <property type="match status" value="1"/>
</dbReference>
<evidence type="ECO:0000313" key="9">
    <source>
        <dbReference type="EMBL" id="PXY94900.1"/>
    </source>
</evidence>
<evidence type="ECO:0000256" key="1">
    <source>
        <dbReference type="ARBA" id="ARBA00004945"/>
    </source>
</evidence>
<comment type="catalytic activity">
    <reaction evidence="5">
        <text>5'-deoxyadenosine + H2O = 5-deoxy-D-ribose + adenine</text>
        <dbReference type="Rhea" id="RHEA:29859"/>
        <dbReference type="ChEBI" id="CHEBI:15377"/>
        <dbReference type="ChEBI" id="CHEBI:16708"/>
        <dbReference type="ChEBI" id="CHEBI:17319"/>
        <dbReference type="ChEBI" id="CHEBI:149540"/>
        <dbReference type="EC" id="3.2.2.9"/>
    </reaction>
    <physiologicalReaction direction="left-to-right" evidence="5">
        <dbReference type="Rhea" id="RHEA:29860"/>
    </physiologicalReaction>
</comment>
<name>A0A0A7S1L5_FRIPE</name>
<dbReference type="Gene3D" id="3.40.50.1580">
    <property type="entry name" value="Nucleoside phosphorylase domain"/>
    <property type="match status" value="1"/>
</dbReference>
<feature type="binding site" evidence="6">
    <location>
        <begin position="173"/>
        <end position="174"/>
    </location>
    <ligand>
        <name>substrate</name>
    </ligand>
</feature>
<dbReference type="GO" id="GO:0019509">
    <property type="term" value="P:L-methionine salvage from methylthioadenosine"/>
    <property type="evidence" value="ECO:0007669"/>
    <property type="project" value="UniProtKB-UniRule"/>
</dbReference>
<dbReference type="NCBIfam" id="NF004079">
    <property type="entry name" value="PRK05584.1"/>
    <property type="match status" value="1"/>
</dbReference>
<dbReference type="EMBL" id="CP009056">
    <property type="protein sequence ID" value="AJA45420.1"/>
    <property type="molecule type" value="Genomic_DNA"/>
</dbReference>